<sequence length="76" mass="9054">MWLEEVGHNRRYISTSVFFCASIMGIRAIVRSRNISHTPVHTILRSENMHPYHVQRVHEFIPSDYAHRVEFCENML</sequence>
<keyword evidence="2" id="KW-1185">Reference proteome</keyword>
<proteinExistence type="predicted"/>
<organism evidence="1 2">
    <name type="scientific">Acanthoscelides obtectus</name>
    <name type="common">Bean weevil</name>
    <name type="synonym">Bruchus obtectus</name>
    <dbReference type="NCBI Taxonomy" id="200917"/>
    <lineage>
        <taxon>Eukaryota</taxon>
        <taxon>Metazoa</taxon>
        <taxon>Ecdysozoa</taxon>
        <taxon>Arthropoda</taxon>
        <taxon>Hexapoda</taxon>
        <taxon>Insecta</taxon>
        <taxon>Pterygota</taxon>
        <taxon>Neoptera</taxon>
        <taxon>Endopterygota</taxon>
        <taxon>Coleoptera</taxon>
        <taxon>Polyphaga</taxon>
        <taxon>Cucujiformia</taxon>
        <taxon>Chrysomeloidea</taxon>
        <taxon>Chrysomelidae</taxon>
        <taxon>Bruchinae</taxon>
        <taxon>Bruchini</taxon>
        <taxon>Acanthoscelides</taxon>
    </lineage>
</organism>
<dbReference type="PANTHER" id="PTHR47326">
    <property type="entry name" value="TRANSPOSABLE ELEMENT TC3 TRANSPOSASE-LIKE PROTEIN"/>
    <property type="match status" value="1"/>
</dbReference>
<evidence type="ECO:0000313" key="2">
    <source>
        <dbReference type="Proteomes" id="UP001152888"/>
    </source>
</evidence>
<dbReference type="EMBL" id="CAKOFQ010006706">
    <property type="protein sequence ID" value="CAH1963197.1"/>
    <property type="molecule type" value="Genomic_DNA"/>
</dbReference>
<dbReference type="AlphaFoldDB" id="A0A9P0K2V6"/>
<accession>A0A9P0K2V6</accession>
<name>A0A9P0K2V6_ACAOB</name>
<gene>
    <name evidence="1" type="ORF">ACAOBT_LOCUS5061</name>
</gene>
<comment type="caution">
    <text evidence="1">The sequence shown here is derived from an EMBL/GenBank/DDBJ whole genome shotgun (WGS) entry which is preliminary data.</text>
</comment>
<dbReference type="PANTHER" id="PTHR47326:SF1">
    <property type="entry name" value="HTH PSQ-TYPE DOMAIN-CONTAINING PROTEIN"/>
    <property type="match status" value="1"/>
</dbReference>
<evidence type="ECO:0000313" key="1">
    <source>
        <dbReference type="EMBL" id="CAH1963197.1"/>
    </source>
</evidence>
<dbReference type="Proteomes" id="UP001152888">
    <property type="component" value="Unassembled WGS sequence"/>
</dbReference>
<reference evidence="1" key="1">
    <citation type="submission" date="2022-03" db="EMBL/GenBank/DDBJ databases">
        <authorList>
            <person name="Sayadi A."/>
        </authorList>
    </citation>
    <scope>NUCLEOTIDE SEQUENCE</scope>
</reference>
<protein>
    <submittedName>
        <fullName evidence="1">Uncharacterized protein</fullName>
    </submittedName>
</protein>